<evidence type="ECO:0008006" key="3">
    <source>
        <dbReference type="Google" id="ProtNLM"/>
    </source>
</evidence>
<organism evidence="1 2">
    <name type="scientific">Candidatus Desulfolinea nitratireducens</name>
    <dbReference type="NCBI Taxonomy" id="2841698"/>
    <lineage>
        <taxon>Bacteria</taxon>
        <taxon>Bacillati</taxon>
        <taxon>Chloroflexota</taxon>
        <taxon>Anaerolineae</taxon>
        <taxon>Anaerolineales</taxon>
        <taxon>Anaerolineales incertae sedis</taxon>
        <taxon>Candidatus Desulfolinea</taxon>
    </lineage>
</organism>
<gene>
    <name evidence="1" type="ORF">H8E29_14835</name>
</gene>
<dbReference type="AlphaFoldDB" id="A0A8J6NNN5"/>
<evidence type="ECO:0000313" key="2">
    <source>
        <dbReference type="Proteomes" id="UP000614469"/>
    </source>
</evidence>
<proteinExistence type="predicted"/>
<sequence>MRKSEFEQIVDKCFRSLENIYDFKRIETTYHRGGVFVRFKNPTTEVHLNYEIGVFPWLIIADIKDPETEKASLDWLLVELGERETPRVDEAFLPAKMDEGQLEAELKKKSDQLLKFGTDFLKGDFTLLPKLIKRADDYLAECKKFADRHNSEK</sequence>
<reference evidence="1 2" key="1">
    <citation type="submission" date="2020-08" db="EMBL/GenBank/DDBJ databases">
        <title>Bridging the membrane lipid divide: bacteria of the FCB group superphylum have the potential to synthesize archaeal ether lipids.</title>
        <authorList>
            <person name="Villanueva L."/>
            <person name="Von Meijenfeldt F.A.B."/>
            <person name="Westbye A.B."/>
            <person name="Yadav S."/>
            <person name="Hopmans E.C."/>
            <person name="Dutilh B.E."/>
            <person name="Sinninghe Damste J.S."/>
        </authorList>
    </citation>
    <scope>NUCLEOTIDE SEQUENCE [LARGE SCALE GENOMIC DNA]</scope>
    <source>
        <strain evidence="1">NIOZ-UU36</strain>
    </source>
</reference>
<evidence type="ECO:0000313" key="1">
    <source>
        <dbReference type="EMBL" id="MBC8336535.1"/>
    </source>
</evidence>
<dbReference type="Proteomes" id="UP000614469">
    <property type="component" value="Unassembled WGS sequence"/>
</dbReference>
<accession>A0A8J6NNN5</accession>
<dbReference type="EMBL" id="JACNJN010000170">
    <property type="protein sequence ID" value="MBC8336535.1"/>
    <property type="molecule type" value="Genomic_DNA"/>
</dbReference>
<name>A0A8J6NNN5_9CHLR</name>
<protein>
    <recommendedName>
        <fullName evidence="3">DUF4304 domain-containing protein</fullName>
    </recommendedName>
</protein>
<comment type="caution">
    <text evidence="1">The sequence shown here is derived from an EMBL/GenBank/DDBJ whole genome shotgun (WGS) entry which is preliminary data.</text>
</comment>